<gene>
    <name evidence="1" type="ORF">F957_04032</name>
</gene>
<keyword evidence="2" id="KW-1185">Reference proteome</keyword>
<dbReference type="RefSeq" id="WP_016541860.1">
    <property type="nucleotide sequence ID" value="NZ_ASQH01000012.1"/>
</dbReference>
<sequence length="227" mass="26500">MIISNIEKSSLFKIISGEEIQSKYFFYIKSDSEKYEDCFLLLQEIIEKYGALSVVGFGFENNVYNRSKLIMNKIGYFGQNDFKGFSLKNSLNLRSDIGGRNVYLSHYVGPFSDLETFYKVIHNKDRRIYLEIIDFKCDSESKLLLKGSYVGVDSYSCIRLLFGFDIKENLYLFFLGDKVFLDLLVEDLNFCVENSFEKVVVDRITFLEKNTNEMLEILNVFKDELNV</sequence>
<proteinExistence type="predicted"/>
<comment type="caution">
    <text evidence="1">The sequence shown here is derived from an EMBL/GenBank/DDBJ whole genome shotgun (WGS) entry which is preliminary data.</text>
</comment>
<protein>
    <submittedName>
        <fullName evidence="1">Uncharacterized protein</fullName>
    </submittedName>
</protein>
<dbReference type="AlphaFoldDB" id="A0A829HB94"/>
<name>A0A829HB94_9GAMM</name>
<accession>A0A829HB94</accession>
<dbReference type="EMBL" id="ATGG01000061">
    <property type="protein sequence ID" value="EPF69461.1"/>
    <property type="molecule type" value="Genomic_DNA"/>
</dbReference>
<evidence type="ECO:0000313" key="2">
    <source>
        <dbReference type="Proteomes" id="UP000014523"/>
    </source>
</evidence>
<reference evidence="1 2" key="1">
    <citation type="submission" date="2013-06" db="EMBL/GenBank/DDBJ databases">
        <title>The Genome Sequence of Acinetobacter gyllenbergii CIP 110306.</title>
        <authorList>
            <consortium name="The Broad Institute Genome Sequencing Platform"/>
            <consortium name="The Broad Institute Genome Sequencing Center for Infectious Disease"/>
            <person name="Cerqueira G."/>
            <person name="Feldgarden M."/>
            <person name="Courvalin P."/>
            <person name="Perichon B."/>
            <person name="Grillot-Courvalin C."/>
            <person name="Clermont D."/>
            <person name="Rocha E."/>
            <person name="Yoon E.-J."/>
            <person name="Nemec A."/>
            <person name="Young S.K."/>
            <person name="Zeng Q."/>
            <person name="Gargeya S."/>
            <person name="Fitzgerald M."/>
            <person name="Abouelleil A."/>
            <person name="Alvarado L."/>
            <person name="Berlin A.M."/>
            <person name="Chapman S.B."/>
            <person name="Dewar J."/>
            <person name="Goldberg J."/>
            <person name="Griggs A."/>
            <person name="Gujja S."/>
            <person name="Hansen M."/>
            <person name="Howarth C."/>
            <person name="Imamovic A."/>
            <person name="Larimer J."/>
            <person name="McCowan C."/>
            <person name="Murphy C."/>
            <person name="Pearson M."/>
            <person name="Priest M."/>
            <person name="Roberts A."/>
            <person name="Saif S."/>
            <person name="Shea T."/>
            <person name="Sykes S."/>
            <person name="Wortman J."/>
            <person name="Nusbaum C."/>
            <person name="Birren B."/>
        </authorList>
    </citation>
    <scope>NUCLEOTIDE SEQUENCE [LARGE SCALE GENOMIC DNA]</scope>
    <source>
        <strain evidence="1 2">CIP 110306</strain>
    </source>
</reference>
<organism evidence="1 2">
    <name type="scientific">Acinetobacter gyllenbergii CIP 110306 = MTCC 11365</name>
    <dbReference type="NCBI Taxonomy" id="1217657"/>
    <lineage>
        <taxon>Bacteria</taxon>
        <taxon>Pseudomonadati</taxon>
        <taxon>Pseudomonadota</taxon>
        <taxon>Gammaproteobacteria</taxon>
        <taxon>Moraxellales</taxon>
        <taxon>Moraxellaceae</taxon>
        <taxon>Acinetobacter</taxon>
    </lineage>
</organism>
<evidence type="ECO:0000313" key="1">
    <source>
        <dbReference type="EMBL" id="EPF69461.1"/>
    </source>
</evidence>
<dbReference type="Proteomes" id="UP000014523">
    <property type="component" value="Unassembled WGS sequence"/>
</dbReference>